<dbReference type="GO" id="GO:0005743">
    <property type="term" value="C:mitochondrial inner membrane"/>
    <property type="evidence" value="ECO:0007669"/>
    <property type="project" value="UniProtKB-SubCell"/>
</dbReference>
<dbReference type="Gene3D" id="1.10.287.810">
    <property type="entry name" value="Mitochondrial import inner membrane translocase subunit tim13 like domains"/>
    <property type="match status" value="1"/>
</dbReference>
<dbReference type="PANTHER" id="PTHR11038:SF16">
    <property type="entry name" value="MITOCHONDRIAL IMPORT INNER MEMBRANE TRANSLOCASE SUBUNIT TIM10"/>
    <property type="match status" value="1"/>
</dbReference>
<evidence type="ECO:0000256" key="2">
    <source>
        <dbReference type="ARBA" id="ARBA00022448"/>
    </source>
</evidence>
<comment type="similarity">
    <text evidence="1 9">Belongs to the small Tim family.</text>
</comment>
<dbReference type="GO" id="GO:0046872">
    <property type="term" value="F:metal ion binding"/>
    <property type="evidence" value="ECO:0007669"/>
    <property type="project" value="UniProtKB-KW"/>
</dbReference>
<evidence type="ECO:0000256" key="9">
    <source>
        <dbReference type="RuleBase" id="RU367043"/>
    </source>
</evidence>
<protein>
    <recommendedName>
        <fullName evidence="9">Mitochondrial import inner membrane translocase subunit</fullName>
    </recommendedName>
</protein>
<reference evidence="11 12" key="1">
    <citation type="journal article" date="2019" name="Sci. Rep.">
        <title>A high-quality genome of Eragrostis curvula grass provides insights into Poaceae evolution and supports new strategies to enhance forage quality.</title>
        <authorList>
            <person name="Carballo J."/>
            <person name="Santos B.A.C.M."/>
            <person name="Zappacosta D."/>
            <person name="Garbus I."/>
            <person name="Selva J.P."/>
            <person name="Gallo C.A."/>
            <person name="Diaz A."/>
            <person name="Albertini E."/>
            <person name="Caccamo M."/>
            <person name="Echenique V."/>
        </authorList>
    </citation>
    <scope>NUCLEOTIDE SEQUENCE [LARGE SCALE GENOMIC DNA]</scope>
    <source>
        <strain evidence="12">cv. Victoria</strain>
        <tissue evidence="11">Leaf</tissue>
    </source>
</reference>
<dbReference type="GO" id="GO:0015031">
    <property type="term" value="P:protein transport"/>
    <property type="evidence" value="ECO:0007669"/>
    <property type="project" value="UniProtKB-KW"/>
</dbReference>
<evidence type="ECO:0000259" key="10">
    <source>
        <dbReference type="Pfam" id="PF02953"/>
    </source>
</evidence>
<evidence type="ECO:0000313" key="12">
    <source>
        <dbReference type="Proteomes" id="UP000324897"/>
    </source>
</evidence>
<keyword evidence="9" id="KW-0999">Mitochondrion inner membrane</keyword>
<evidence type="ECO:0000313" key="11">
    <source>
        <dbReference type="EMBL" id="TVU44356.1"/>
    </source>
</evidence>
<evidence type="ECO:0000256" key="1">
    <source>
        <dbReference type="ARBA" id="ARBA00006720"/>
    </source>
</evidence>
<keyword evidence="5 9" id="KW-0653">Protein transport</keyword>
<keyword evidence="6 9" id="KW-0811">Translocation</keyword>
<comment type="subunit">
    <text evidence="9">Heterohexamer.</text>
</comment>
<keyword evidence="4" id="KW-0862">Zinc</keyword>
<keyword evidence="12" id="KW-1185">Reference proteome</keyword>
<feature type="non-terminal residue" evidence="11">
    <location>
        <position position="1"/>
    </location>
</feature>
<gene>
    <name evidence="11" type="ORF">EJB05_03792</name>
</gene>
<evidence type="ECO:0000256" key="3">
    <source>
        <dbReference type="ARBA" id="ARBA00022723"/>
    </source>
</evidence>
<dbReference type="SUPFAM" id="SSF144122">
    <property type="entry name" value="Tim10-like"/>
    <property type="match status" value="1"/>
</dbReference>
<feature type="domain" description="Tim10-like" evidence="10">
    <location>
        <begin position="87"/>
        <end position="113"/>
    </location>
</feature>
<keyword evidence="9" id="KW-0472">Membrane</keyword>
<dbReference type="InterPro" id="IPR004217">
    <property type="entry name" value="Tim10-like"/>
</dbReference>
<comment type="function">
    <text evidence="9">Mitochondrial intermembrane chaperone that participates in the import and insertion of some multi-pass transmembrane proteins into the mitochondrial inner membrane. Also required for the transfer of beta-barrel precursors from the TOM complex to the sorting and assembly machinery (SAM complex) of the outer membrane. Acts as a chaperone-like protein that protects the hydrophobic precursors from aggregation and guide them through the mitochondrial intermembrane space.</text>
</comment>
<comment type="caution">
    <text evidence="11">The sequence shown here is derived from an EMBL/GenBank/DDBJ whole genome shotgun (WGS) entry which is preliminary data.</text>
</comment>
<evidence type="ECO:0000256" key="4">
    <source>
        <dbReference type="ARBA" id="ARBA00022833"/>
    </source>
</evidence>
<dbReference type="PANTHER" id="PTHR11038">
    <property type="entry name" value="MITOCHONDRIAL IMPORT INNER MEMBRANE TRANSLOCASE SUBUNIT TIM10"/>
    <property type="match status" value="1"/>
</dbReference>
<evidence type="ECO:0000256" key="5">
    <source>
        <dbReference type="ARBA" id="ARBA00022927"/>
    </source>
</evidence>
<dbReference type="GO" id="GO:0045039">
    <property type="term" value="P:protein insertion into mitochondrial inner membrane"/>
    <property type="evidence" value="ECO:0007669"/>
    <property type="project" value="TreeGrafter"/>
</dbReference>
<dbReference type="InterPro" id="IPR035427">
    <property type="entry name" value="Tim10-like_dom_sf"/>
</dbReference>
<evidence type="ECO:0000256" key="8">
    <source>
        <dbReference type="ARBA" id="ARBA00023157"/>
    </source>
</evidence>
<keyword evidence="8 9" id="KW-1015">Disulfide bond</keyword>
<keyword evidence="2 9" id="KW-0813">Transport</keyword>
<keyword evidence="9" id="KW-0143">Chaperone</keyword>
<dbReference type="AlphaFoldDB" id="A0A5J9W8N5"/>
<accession>A0A5J9W8N5</accession>
<name>A0A5J9W8N5_9POAL</name>
<dbReference type="Pfam" id="PF02953">
    <property type="entry name" value="zf-Tim10_DDP"/>
    <property type="match status" value="1"/>
</dbReference>
<comment type="subcellular location">
    <subcellularLocation>
        <location evidence="9">Mitochondrion inner membrane</location>
        <topology evidence="9">Peripheral membrane protein</topology>
        <orientation evidence="9">Intermembrane side</orientation>
    </subcellularLocation>
</comment>
<sequence>LSRHRISTPPLEPPLSLDFLVRCRNGCEGRADQLGEGAGMSFTLIPFFGIYFRCNLLCTGLRRLVLTSALRKVKNIIKFGYNGKDSEYKESELNMGENSCIDRCVSKYWQASTVDTLFPLC</sequence>
<proteinExistence type="inferred from homology"/>
<keyword evidence="3" id="KW-0479">Metal-binding</keyword>
<dbReference type="EMBL" id="RWGY01000004">
    <property type="protein sequence ID" value="TVU44356.1"/>
    <property type="molecule type" value="Genomic_DNA"/>
</dbReference>
<keyword evidence="7 9" id="KW-0496">Mitochondrion</keyword>
<organism evidence="11 12">
    <name type="scientific">Eragrostis curvula</name>
    <name type="common">weeping love grass</name>
    <dbReference type="NCBI Taxonomy" id="38414"/>
    <lineage>
        <taxon>Eukaryota</taxon>
        <taxon>Viridiplantae</taxon>
        <taxon>Streptophyta</taxon>
        <taxon>Embryophyta</taxon>
        <taxon>Tracheophyta</taxon>
        <taxon>Spermatophyta</taxon>
        <taxon>Magnoliopsida</taxon>
        <taxon>Liliopsida</taxon>
        <taxon>Poales</taxon>
        <taxon>Poaceae</taxon>
        <taxon>PACMAD clade</taxon>
        <taxon>Chloridoideae</taxon>
        <taxon>Eragrostideae</taxon>
        <taxon>Eragrostidinae</taxon>
        <taxon>Eragrostis</taxon>
    </lineage>
</organism>
<dbReference type="OrthoDB" id="274922at2759"/>
<dbReference type="Proteomes" id="UP000324897">
    <property type="component" value="Chromosome 5"/>
</dbReference>
<evidence type="ECO:0000256" key="6">
    <source>
        <dbReference type="ARBA" id="ARBA00023010"/>
    </source>
</evidence>
<comment type="domain">
    <text evidence="9">The twin CX3C motif contains 4 conserved Cys residues that form 2 disulfide bonds in the mitochondrial intermembrane space.</text>
</comment>
<evidence type="ECO:0000256" key="7">
    <source>
        <dbReference type="ARBA" id="ARBA00023128"/>
    </source>
</evidence>